<name>A0A9N8V4J7_9GLOM</name>
<feature type="compositionally biased region" description="Low complexity" evidence="2">
    <location>
        <begin position="696"/>
        <end position="709"/>
    </location>
</feature>
<evidence type="ECO:0000313" key="3">
    <source>
        <dbReference type="EMBL" id="CAG8437892.1"/>
    </source>
</evidence>
<evidence type="ECO:0000256" key="1">
    <source>
        <dbReference type="SAM" id="Coils"/>
    </source>
</evidence>
<feature type="compositionally biased region" description="Polar residues" evidence="2">
    <location>
        <begin position="710"/>
        <end position="730"/>
    </location>
</feature>
<feature type="region of interest" description="Disordered" evidence="2">
    <location>
        <begin position="694"/>
        <end position="739"/>
    </location>
</feature>
<protein>
    <submittedName>
        <fullName evidence="3">8407_t:CDS:1</fullName>
    </submittedName>
</protein>
<keyword evidence="4" id="KW-1185">Reference proteome</keyword>
<reference evidence="3" key="1">
    <citation type="submission" date="2021-06" db="EMBL/GenBank/DDBJ databases">
        <authorList>
            <person name="Kallberg Y."/>
            <person name="Tangrot J."/>
            <person name="Rosling A."/>
        </authorList>
    </citation>
    <scope>NUCLEOTIDE SEQUENCE</scope>
    <source>
        <strain evidence="3">FL130A</strain>
    </source>
</reference>
<feature type="coiled-coil region" evidence="1">
    <location>
        <begin position="431"/>
        <end position="589"/>
    </location>
</feature>
<evidence type="ECO:0000313" key="4">
    <source>
        <dbReference type="Proteomes" id="UP000789508"/>
    </source>
</evidence>
<dbReference type="OrthoDB" id="10579401at2759"/>
<dbReference type="EMBL" id="CAJVPS010000002">
    <property type="protein sequence ID" value="CAG8437892.1"/>
    <property type="molecule type" value="Genomic_DNA"/>
</dbReference>
<proteinExistence type="predicted"/>
<dbReference type="InterPro" id="IPR010982">
    <property type="entry name" value="Lambda_DNA-bd_dom_sf"/>
</dbReference>
<evidence type="ECO:0000256" key="2">
    <source>
        <dbReference type="SAM" id="MobiDB-lite"/>
    </source>
</evidence>
<keyword evidence="1" id="KW-0175">Coiled coil</keyword>
<organism evidence="3 4">
    <name type="scientific">Ambispora leptoticha</name>
    <dbReference type="NCBI Taxonomy" id="144679"/>
    <lineage>
        <taxon>Eukaryota</taxon>
        <taxon>Fungi</taxon>
        <taxon>Fungi incertae sedis</taxon>
        <taxon>Mucoromycota</taxon>
        <taxon>Glomeromycotina</taxon>
        <taxon>Glomeromycetes</taxon>
        <taxon>Archaeosporales</taxon>
        <taxon>Ambisporaceae</taxon>
        <taxon>Ambispora</taxon>
    </lineage>
</organism>
<dbReference type="GO" id="GO:0003677">
    <property type="term" value="F:DNA binding"/>
    <property type="evidence" value="ECO:0007669"/>
    <property type="project" value="InterPro"/>
</dbReference>
<sequence>MKNKEKFSLNKEIFSKREKFSPTHPGKIIERRFFKTRNLVVEKVAKDTCLPLYQLQELIEGKRNVDTDIAGRLDRQEAVVKKIIRPYQENKQHEETATLFAFASDLKKLKEVFGTDLEQLKGKRKGQHTFISSSVLIYQYQTNSRERSQRFQERRKQFQQQYDLQQEHLVSTNNLVNNPKIHAFFADLLRNNAEKFAKKPKTAKISLNRLYLLNKFGHDKYLTSNPYISNDYTYSLVGFAEMIHTCSHELSHYIQFIKHGRSSCESDLILSNGRYDKKLAKEHEVFTANIYEMLRRDLELERSVVSYIGSLDSELYEQLKAGLPGSKHEDIGRMCFGCLANGGHGNNSSYSYHAEVELTKGGMIEYAVATTGNKRETCEVPAEGGLLVLGINSTEGGILKIKRRTQNQAISKAVEISEENQETVTPIKYDVSEKESEITLLKAQIQSLGKQVGEAGMNLTQTEVELSSKEEKIKKIDEEISRFQNEKFRLEETIQKLVTKLQEKLEESEKTRQALQKEVNDFQTKLNQLESQKNSELEKNKQLTSELLAEKDKQIKELQDHNNSLTEKIKELEKVIESLQAQFSQEKIVGEKEEITLLQEPSPDDVSLISASSSEKVESEEKLLKEKYPGLARLLREAKGKLDSDHYNSKLKSSHHHQEISETKWKLRNFQSKLKRASLGDLFIRSKELIEKQIKSQKSSSNQTSRISQLVRNQRLSSGESQLKAQQQHVNLPPRKSLQ</sequence>
<dbReference type="Proteomes" id="UP000789508">
    <property type="component" value="Unassembled WGS sequence"/>
</dbReference>
<accession>A0A9N8V4J7</accession>
<dbReference type="Gene3D" id="1.10.260.40">
    <property type="entry name" value="lambda repressor-like DNA-binding domains"/>
    <property type="match status" value="1"/>
</dbReference>
<dbReference type="AlphaFoldDB" id="A0A9N8V4J7"/>
<gene>
    <name evidence="3" type="ORF">ALEPTO_LOCUS53</name>
</gene>
<comment type="caution">
    <text evidence="3">The sequence shown here is derived from an EMBL/GenBank/DDBJ whole genome shotgun (WGS) entry which is preliminary data.</text>
</comment>